<name>A0A5B2XVJ7_9PSEU</name>
<evidence type="ECO:0000313" key="3">
    <source>
        <dbReference type="Proteomes" id="UP000323454"/>
    </source>
</evidence>
<evidence type="ECO:0000256" key="1">
    <source>
        <dbReference type="ARBA" id="ARBA00006484"/>
    </source>
</evidence>
<keyword evidence="3" id="KW-1185">Reference proteome</keyword>
<dbReference type="Gene3D" id="3.40.50.720">
    <property type="entry name" value="NAD(P)-binding Rossmann-like Domain"/>
    <property type="match status" value="1"/>
</dbReference>
<reference evidence="2 3" key="2">
    <citation type="submission" date="2019-09" db="EMBL/GenBank/DDBJ databases">
        <authorList>
            <person name="Jin C."/>
        </authorList>
    </citation>
    <scope>NUCLEOTIDE SEQUENCE [LARGE SCALE GENOMIC DNA]</scope>
    <source>
        <strain evidence="2 3">AN110305</strain>
    </source>
</reference>
<dbReference type="PANTHER" id="PTHR42760">
    <property type="entry name" value="SHORT-CHAIN DEHYDROGENASES/REDUCTASES FAMILY MEMBER"/>
    <property type="match status" value="1"/>
</dbReference>
<evidence type="ECO:0000313" key="2">
    <source>
        <dbReference type="EMBL" id="KAA2267010.1"/>
    </source>
</evidence>
<comment type="caution">
    <text evidence="2">The sequence shown here is derived from an EMBL/GenBank/DDBJ whole genome shotgun (WGS) entry which is preliminary data.</text>
</comment>
<dbReference type="RefSeq" id="WP_149847318.1">
    <property type="nucleotide sequence ID" value="NZ_VUOB01000001.1"/>
</dbReference>
<dbReference type="EMBL" id="VUOB01000001">
    <property type="protein sequence ID" value="KAA2267010.1"/>
    <property type="molecule type" value="Genomic_DNA"/>
</dbReference>
<sequence length="254" mass="26346">MTAGTTVVIGAAQGIGAEMARNLAAAPWTRRLVLADARGEAVKQVAETLCAEGFDVFAEQLDITDADAVSAFVAGTADAERVALVAGAFAAAAALDVQRAEFLRLLEVNLLGVYFVAQEYARHMVARGSGSIIAVASIAARLPRMRQAAYCASKAGMRQALRVLGMEVAARGVRVNTISPGVTDTPMMRALAKDHPSVDHLAAGSAESLRSPILDGRVGTPADVANVATFLLSPESNHIVLQDVVVDGGELLGI</sequence>
<reference evidence="2 3" key="1">
    <citation type="submission" date="2019-09" db="EMBL/GenBank/DDBJ databases">
        <title>Goodfellowia gen. nov., a new genus of the Pseudonocardineae related to Actinoalloteichus, containing Goodfellowia coeruleoviolacea gen. nov., comb. nov. gen. nov., comb. nov.</title>
        <authorList>
            <person name="Labeda D."/>
        </authorList>
    </citation>
    <scope>NUCLEOTIDE SEQUENCE [LARGE SCALE GENOMIC DNA]</scope>
    <source>
        <strain evidence="2 3">AN110305</strain>
    </source>
</reference>
<dbReference type="OrthoDB" id="9803333at2"/>
<gene>
    <name evidence="2" type="ORF">F0L68_00285</name>
</gene>
<comment type="similarity">
    <text evidence="1">Belongs to the short-chain dehydrogenases/reductases (SDR) family.</text>
</comment>
<proteinExistence type="inferred from homology"/>
<dbReference type="InterPro" id="IPR002347">
    <property type="entry name" value="SDR_fam"/>
</dbReference>
<protein>
    <submittedName>
        <fullName evidence="2">SDR family oxidoreductase</fullName>
    </submittedName>
</protein>
<dbReference type="Pfam" id="PF13561">
    <property type="entry name" value="adh_short_C2"/>
    <property type="match status" value="1"/>
</dbReference>
<dbReference type="GO" id="GO:0016616">
    <property type="term" value="F:oxidoreductase activity, acting on the CH-OH group of donors, NAD or NADP as acceptor"/>
    <property type="evidence" value="ECO:0007669"/>
    <property type="project" value="TreeGrafter"/>
</dbReference>
<accession>A0A5B2XVJ7</accession>
<dbReference type="AlphaFoldDB" id="A0A5B2XVJ7"/>
<dbReference type="PRINTS" id="PR00081">
    <property type="entry name" value="GDHRDH"/>
</dbReference>
<dbReference type="SUPFAM" id="SSF51735">
    <property type="entry name" value="NAD(P)-binding Rossmann-fold domains"/>
    <property type="match status" value="1"/>
</dbReference>
<dbReference type="Proteomes" id="UP000323454">
    <property type="component" value="Unassembled WGS sequence"/>
</dbReference>
<organism evidence="2 3">
    <name type="scientific">Solihabitans fulvus</name>
    <dbReference type="NCBI Taxonomy" id="1892852"/>
    <lineage>
        <taxon>Bacteria</taxon>
        <taxon>Bacillati</taxon>
        <taxon>Actinomycetota</taxon>
        <taxon>Actinomycetes</taxon>
        <taxon>Pseudonocardiales</taxon>
        <taxon>Pseudonocardiaceae</taxon>
        <taxon>Solihabitans</taxon>
    </lineage>
</organism>
<dbReference type="InterPro" id="IPR036291">
    <property type="entry name" value="NAD(P)-bd_dom_sf"/>
</dbReference>